<dbReference type="Pfam" id="PF01753">
    <property type="entry name" value="zf-MYND"/>
    <property type="match status" value="1"/>
</dbReference>
<dbReference type="EMBL" id="KV441567">
    <property type="protein sequence ID" value="OAF98535.1"/>
    <property type="molecule type" value="Genomic_DNA"/>
</dbReference>
<dbReference type="PROSITE" id="PS01360">
    <property type="entry name" value="ZF_MYND_1"/>
    <property type="match status" value="1"/>
</dbReference>
<evidence type="ECO:0000256" key="3">
    <source>
        <dbReference type="ARBA" id="ARBA00022833"/>
    </source>
</evidence>
<dbReference type="OrthoDB" id="5952526at2759"/>
<evidence type="ECO:0000259" key="4">
    <source>
        <dbReference type="PROSITE" id="PS01360"/>
    </source>
</evidence>
<dbReference type="STRING" id="1460663.A0A177BTP0"/>
<feature type="domain" description="MYND-type" evidence="4">
    <location>
        <begin position="33"/>
        <end position="69"/>
    </location>
</feature>
<evidence type="ECO:0000256" key="2">
    <source>
        <dbReference type="ARBA" id="ARBA00022771"/>
    </source>
</evidence>
<keyword evidence="3" id="KW-0862">Zinc</keyword>
<sequence length="357" mass="41754">MEDWSEEYRDYAQGEYYSDPSPFHISTKLIEGCSVCDKGGLLRCDACYVVHYCRRIHQYAHRKQHKSVCTKIKKAQQAKLRAGPDGAQDWAHPLEDRWPHRLWIIHPMRQYLTARFAVVKLQMKLNTRTAVQTALKNILDMLNERRQDDFYLRDLAPGLFLRLGCDQECYDFVKWWTCRFDPRKTDMDTPYVDIKDADMFEAPDIFMEDTRPHVVPLLAVMLLKIRLLINLTELQRVKREAGPYVPQEIQDLITIHVVSPVVAAKGESFQRENLVPPIHDLKRQIRRLYDAVHKANKYIWLAMVRPGNHLTAMPWYSGTGTIQEMQTKLPYIYNAWSESTGAIGVIEELQKETRSCE</sequence>
<dbReference type="InterPro" id="IPR002893">
    <property type="entry name" value="Znf_MYND"/>
</dbReference>
<gene>
    <name evidence="5" type="ORF">CC84DRAFT_1106128</name>
</gene>
<dbReference type="AlphaFoldDB" id="A0A177BTP0"/>
<keyword evidence="1" id="KW-0479">Metal-binding</keyword>
<dbReference type="GeneID" id="28758612"/>
<name>A0A177BTP0_9PLEO</name>
<keyword evidence="2" id="KW-0863">Zinc-finger</keyword>
<dbReference type="SUPFAM" id="SSF144232">
    <property type="entry name" value="HIT/MYND zinc finger-like"/>
    <property type="match status" value="1"/>
</dbReference>
<evidence type="ECO:0000256" key="1">
    <source>
        <dbReference type="ARBA" id="ARBA00022723"/>
    </source>
</evidence>
<keyword evidence="6" id="KW-1185">Reference proteome</keyword>
<reference evidence="5 6" key="1">
    <citation type="submission" date="2016-05" db="EMBL/GenBank/DDBJ databases">
        <title>Comparative analysis of secretome profiles of manganese(II)-oxidizing ascomycete fungi.</title>
        <authorList>
            <consortium name="DOE Joint Genome Institute"/>
            <person name="Zeiner C.A."/>
            <person name="Purvine S.O."/>
            <person name="Zink E.M."/>
            <person name="Wu S."/>
            <person name="Pasa-Tolic L."/>
            <person name="Chaput D.L."/>
            <person name="Haridas S."/>
            <person name="Grigoriev I.V."/>
            <person name="Santelli C.M."/>
            <person name="Hansel C.M."/>
        </authorList>
    </citation>
    <scope>NUCLEOTIDE SEQUENCE [LARGE SCALE GENOMIC DNA]</scope>
    <source>
        <strain evidence="5 6">AP3s5-JAC2a</strain>
    </source>
</reference>
<dbReference type="Gene3D" id="6.10.140.2220">
    <property type="match status" value="1"/>
</dbReference>
<accession>A0A177BTP0</accession>
<proteinExistence type="predicted"/>
<dbReference type="GO" id="GO:0008270">
    <property type="term" value="F:zinc ion binding"/>
    <property type="evidence" value="ECO:0007669"/>
    <property type="project" value="UniProtKB-KW"/>
</dbReference>
<dbReference type="RefSeq" id="XP_018028901.1">
    <property type="nucleotide sequence ID" value="XM_018175126.1"/>
</dbReference>
<protein>
    <recommendedName>
        <fullName evidence="4">MYND-type domain-containing protein</fullName>
    </recommendedName>
</protein>
<evidence type="ECO:0000313" key="6">
    <source>
        <dbReference type="Proteomes" id="UP000077069"/>
    </source>
</evidence>
<dbReference type="Proteomes" id="UP000077069">
    <property type="component" value="Unassembled WGS sequence"/>
</dbReference>
<organism evidence="5 6">
    <name type="scientific">Paraphaeosphaeria sporulosa</name>
    <dbReference type="NCBI Taxonomy" id="1460663"/>
    <lineage>
        <taxon>Eukaryota</taxon>
        <taxon>Fungi</taxon>
        <taxon>Dikarya</taxon>
        <taxon>Ascomycota</taxon>
        <taxon>Pezizomycotina</taxon>
        <taxon>Dothideomycetes</taxon>
        <taxon>Pleosporomycetidae</taxon>
        <taxon>Pleosporales</taxon>
        <taxon>Massarineae</taxon>
        <taxon>Didymosphaeriaceae</taxon>
        <taxon>Paraphaeosphaeria</taxon>
    </lineage>
</organism>
<dbReference type="InParanoid" id="A0A177BTP0"/>
<evidence type="ECO:0000313" key="5">
    <source>
        <dbReference type="EMBL" id="OAF98535.1"/>
    </source>
</evidence>